<protein>
    <submittedName>
        <fullName evidence="2">Uncharacterized protein</fullName>
    </submittedName>
</protein>
<gene>
    <name evidence="2" type="ORF">IPOD504_LOCUS8014</name>
</gene>
<reference evidence="2" key="1">
    <citation type="submission" date="2022-03" db="EMBL/GenBank/DDBJ databases">
        <authorList>
            <person name="Martin H S."/>
        </authorList>
    </citation>
    <scope>NUCLEOTIDE SEQUENCE</scope>
</reference>
<evidence type="ECO:0000256" key="1">
    <source>
        <dbReference type="SAM" id="MobiDB-lite"/>
    </source>
</evidence>
<keyword evidence="3" id="KW-1185">Reference proteome</keyword>
<feature type="non-terminal residue" evidence="2">
    <location>
        <position position="1"/>
    </location>
</feature>
<evidence type="ECO:0000313" key="2">
    <source>
        <dbReference type="EMBL" id="CAH2051951.1"/>
    </source>
</evidence>
<dbReference type="Proteomes" id="UP000837857">
    <property type="component" value="Chromosome 20"/>
</dbReference>
<feature type="region of interest" description="Disordered" evidence="1">
    <location>
        <begin position="1"/>
        <end position="26"/>
    </location>
</feature>
<proteinExistence type="predicted"/>
<organism evidence="2 3">
    <name type="scientific">Iphiclides podalirius</name>
    <name type="common">scarce swallowtail</name>
    <dbReference type="NCBI Taxonomy" id="110791"/>
    <lineage>
        <taxon>Eukaryota</taxon>
        <taxon>Metazoa</taxon>
        <taxon>Ecdysozoa</taxon>
        <taxon>Arthropoda</taxon>
        <taxon>Hexapoda</taxon>
        <taxon>Insecta</taxon>
        <taxon>Pterygota</taxon>
        <taxon>Neoptera</taxon>
        <taxon>Endopterygota</taxon>
        <taxon>Lepidoptera</taxon>
        <taxon>Glossata</taxon>
        <taxon>Ditrysia</taxon>
        <taxon>Papilionoidea</taxon>
        <taxon>Papilionidae</taxon>
        <taxon>Papilioninae</taxon>
        <taxon>Iphiclides</taxon>
    </lineage>
</organism>
<evidence type="ECO:0000313" key="3">
    <source>
        <dbReference type="Proteomes" id="UP000837857"/>
    </source>
</evidence>
<name>A0ABN8IHT1_9NEOP</name>
<sequence>MALLTSVTRGTPKMVASPSQDPPTNSPITVHSYTMRAIFTGTVCYSGLIARIPAWWWDAVGFAFYRNAADRENAG</sequence>
<accession>A0ABN8IHT1</accession>
<dbReference type="EMBL" id="OW152832">
    <property type="protein sequence ID" value="CAH2051951.1"/>
    <property type="molecule type" value="Genomic_DNA"/>
</dbReference>